<dbReference type="GO" id="GO:0005736">
    <property type="term" value="C:RNA polymerase I complex"/>
    <property type="evidence" value="ECO:0007669"/>
    <property type="project" value="TreeGrafter"/>
</dbReference>
<dbReference type="CDD" id="cd04328">
    <property type="entry name" value="RNAP_I_Rpa43_N"/>
    <property type="match status" value="1"/>
</dbReference>
<dbReference type="InterPro" id="IPR041178">
    <property type="entry name" value="RPA43_OB"/>
</dbReference>
<evidence type="ECO:0000256" key="8">
    <source>
        <dbReference type="SAM" id="MobiDB-lite"/>
    </source>
</evidence>
<dbReference type="InterPro" id="IPR045113">
    <property type="entry name" value="Rpb7-like"/>
</dbReference>
<evidence type="ECO:0000256" key="4">
    <source>
        <dbReference type="ARBA" id="ARBA00022553"/>
    </source>
</evidence>
<organism evidence="11 12">
    <name type="scientific">Brettanomyces naardenensis</name>
    <name type="common">Yeast</name>
    <dbReference type="NCBI Taxonomy" id="13370"/>
    <lineage>
        <taxon>Eukaryota</taxon>
        <taxon>Fungi</taxon>
        <taxon>Dikarya</taxon>
        <taxon>Ascomycota</taxon>
        <taxon>Saccharomycotina</taxon>
        <taxon>Pichiomycetes</taxon>
        <taxon>Pichiales</taxon>
        <taxon>Pichiaceae</taxon>
        <taxon>Brettanomyces</taxon>
    </lineage>
</organism>
<dbReference type="Pfam" id="PF17875">
    <property type="entry name" value="RPA43_OB"/>
    <property type="match status" value="1"/>
</dbReference>
<dbReference type="InterPro" id="IPR041901">
    <property type="entry name" value="RNAP_I_Rpa43_N"/>
</dbReference>
<evidence type="ECO:0000313" key="11">
    <source>
        <dbReference type="EMBL" id="VEU23169.1"/>
    </source>
</evidence>
<dbReference type="Gene3D" id="3.30.1490.120">
    <property type="entry name" value="RNA polymerase Rpb7-like, N-terminal domain"/>
    <property type="match status" value="1"/>
</dbReference>
<dbReference type="GO" id="GO:0006361">
    <property type="term" value="P:transcription initiation at RNA polymerase I promoter"/>
    <property type="evidence" value="ECO:0007669"/>
    <property type="project" value="UniProtKB-ARBA"/>
</dbReference>
<dbReference type="FunCoup" id="A0A448YQF5">
    <property type="interactions" value="295"/>
</dbReference>
<dbReference type="EMBL" id="CAACVR010000034">
    <property type="protein sequence ID" value="VEU23169.1"/>
    <property type="molecule type" value="Genomic_DNA"/>
</dbReference>
<dbReference type="Proteomes" id="UP000290900">
    <property type="component" value="Unassembled WGS sequence"/>
</dbReference>
<evidence type="ECO:0000256" key="7">
    <source>
        <dbReference type="RuleBase" id="RU369086"/>
    </source>
</evidence>
<sequence length="320" mass="35327">MSVETAKRTASGLTSDHVKKQHTDPKITIKNAHLIAQRSPNPVSEDGLSKCFHRVRAELYLSIAPCFINDPIAGIKQQHLDRMLMSYSPVLNGVVITYFRIGFPPSSTTEEEDRTIALGKFGNDTPFSFIWCTVDFLVWSPQVGDTVEGWCYMQSQSHIGLLIHDTFNASIKKYNVPNEWEFVPSQADEEGGEGGEVVKDSSHFGKSLGQWVDGQGVPVEGKVRFRIKSLQPAGRGISIEGSMIEPEKERDTQPVTLGSDEVEKVEEDVEREGESSSDEDDSDSDSDEDGDEEESGETNDGSDKKEVVEDDSEDSSDSEA</sequence>
<proteinExistence type="inferred from homology"/>
<evidence type="ECO:0000259" key="10">
    <source>
        <dbReference type="Pfam" id="PF17875"/>
    </source>
</evidence>
<dbReference type="PANTHER" id="PTHR12709">
    <property type="entry name" value="DNA-DIRECTED RNA POLYMERASE II, III"/>
    <property type="match status" value="1"/>
</dbReference>
<feature type="compositionally biased region" description="Acidic residues" evidence="8">
    <location>
        <begin position="308"/>
        <end position="320"/>
    </location>
</feature>
<dbReference type="AlphaFoldDB" id="A0A448YQF5"/>
<feature type="compositionally biased region" description="Acidic residues" evidence="8">
    <location>
        <begin position="263"/>
        <end position="297"/>
    </location>
</feature>
<accession>A0A448YQF5</accession>
<reference evidence="11 12" key="1">
    <citation type="submission" date="2018-12" db="EMBL/GenBank/DDBJ databases">
        <authorList>
            <person name="Tiukova I."/>
            <person name="Dainat J."/>
        </authorList>
    </citation>
    <scope>NUCLEOTIDE SEQUENCE [LARGE SCALE GENOMIC DNA]</scope>
</reference>
<feature type="domain" description="RNA polymerase Rpb7-like N-terminal" evidence="9">
    <location>
        <begin position="58"/>
        <end position="101"/>
    </location>
</feature>
<feature type="region of interest" description="Disordered" evidence="8">
    <location>
        <begin position="237"/>
        <end position="320"/>
    </location>
</feature>
<name>A0A448YQF5_BRENA</name>
<protein>
    <recommendedName>
        <fullName evidence="7">DNA-directed RNA polymerase subunit</fullName>
    </recommendedName>
</protein>
<keyword evidence="4" id="KW-0597">Phosphoprotein</keyword>
<evidence type="ECO:0000256" key="1">
    <source>
        <dbReference type="ARBA" id="ARBA00004604"/>
    </source>
</evidence>
<gene>
    <name evidence="11" type="ORF">BRENAR_LOCUS3900</name>
</gene>
<dbReference type="InterPro" id="IPR005576">
    <property type="entry name" value="Rpb7-like_N"/>
</dbReference>
<evidence type="ECO:0000313" key="12">
    <source>
        <dbReference type="Proteomes" id="UP000290900"/>
    </source>
</evidence>
<keyword evidence="6 7" id="KW-0539">Nucleus</keyword>
<evidence type="ECO:0000256" key="3">
    <source>
        <dbReference type="ARBA" id="ARBA00022478"/>
    </source>
</evidence>
<comment type="function">
    <text evidence="7">DNA-dependent RNA polymerase which catalyzes the transcription of DNA into RNA using the four ribonucleoside triphosphates as substrates.</text>
</comment>
<feature type="region of interest" description="Disordered" evidence="8">
    <location>
        <begin position="1"/>
        <end position="22"/>
    </location>
</feature>
<keyword evidence="3 7" id="KW-0240">DNA-directed RNA polymerase</keyword>
<dbReference type="InParanoid" id="A0A448YQF5"/>
<comment type="similarity">
    <text evidence="2">Belongs to the eukaryotic RPA43 RNA polymerase subunit family.</text>
</comment>
<dbReference type="STRING" id="13370.A0A448YQF5"/>
<dbReference type="InterPro" id="IPR036898">
    <property type="entry name" value="RNA_pol_Rpb7-like_N_sf"/>
</dbReference>
<dbReference type="Pfam" id="PF03876">
    <property type="entry name" value="SHS2_Rpb7-N"/>
    <property type="match status" value="1"/>
</dbReference>
<dbReference type="FunFam" id="3.30.1490.120:FF:000004">
    <property type="entry name" value="RNA polymerase I subunit Rpa43"/>
    <property type="match status" value="1"/>
</dbReference>
<dbReference type="Gene3D" id="2.40.50.1060">
    <property type="match status" value="1"/>
</dbReference>
<dbReference type="GO" id="GO:0006362">
    <property type="term" value="P:transcription elongation by RNA polymerase I"/>
    <property type="evidence" value="ECO:0007669"/>
    <property type="project" value="UniProtKB-ARBA"/>
</dbReference>
<comment type="subcellular location">
    <subcellularLocation>
        <location evidence="1">Nucleus</location>
        <location evidence="1">Nucleolus</location>
    </subcellularLocation>
</comment>
<evidence type="ECO:0000256" key="2">
    <source>
        <dbReference type="ARBA" id="ARBA00005930"/>
    </source>
</evidence>
<evidence type="ECO:0000259" key="9">
    <source>
        <dbReference type="Pfam" id="PF03876"/>
    </source>
</evidence>
<feature type="domain" description="RPA43 OB" evidence="10">
    <location>
        <begin position="141"/>
        <end position="244"/>
    </location>
</feature>
<dbReference type="PANTHER" id="PTHR12709:SF5">
    <property type="entry name" value="DNA-DIRECTED RNA POLYMERASE I SUBUNIT RPA43"/>
    <property type="match status" value="1"/>
</dbReference>
<evidence type="ECO:0000256" key="6">
    <source>
        <dbReference type="ARBA" id="ARBA00023242"/>
    </source>
</evidence>
<dbReference type="OrthoDB" id="10250504at2759"/>
<evidence type="ECO:0000256" key="5">
    <source>
        <dbReference type="ARBA" id="ARBA00023163"/>
    </source>
</evidence>
<keyword evidence="12" id="KW-1185">Reference proteome</keyword>
<keyword evidence="5 7" id="KW-0804">Transcription</keyword>